<dbReference type="Pfam" id="PF02826">
    <property type="entry name" value="2-Hacid_dh_C"/>
    <property type="match status" value="1"/>
</dbReference>
<dbReference type="InterPro" id="IPR029753">
    <property type="entry name" value="D-isomer_DH_CS"/>
</dbReference>
<organism evidence="4">
    <name type="scientific">hydrothermal vent metagenome</name>
    <dbReference type="NCBI Taxonomy" id="652676"/>
    <lineage>
        <taxon>unclassified sequences</taxon>
        <taxon>metagenomes</taxon>
        <taxon>ecological metagenomes</taxon>
    </lineage>
</organism>
<dbReference type="EC" id="1.1.1.95" evidence="4"/>
<proteinExistence type="predicted"/>
<dbReference type="SUPFAM" id="SSF52283">
    <property type="entry name" value="Formate/glycerate dehydrogenase catalytic domain-like"/>
    <property type="match status" value="1"/>
</dbReference>
<dbReference type="EMBL" id="UOED01000006">
    <property type="protein sequence ID" value="VAV86494.1"/>
    <property type="molecule type" value="Genomic_DNA"/>
</dbReference>
<dbReference type="CDD" id="cd12164">
    <property type="entry name" value="GDH_like_2"/>
    <property type="match status" value="1"/>
</dbReference>
<sequence length="307" mass="34302">MAILILMPGKDSGDLAAVLKKNDPALDIRIWPDDGEQADIDYIISWNHPTGELDNYPNLKVVASFGAGVDHIFNDPALPENITITRLVDDCLARQMSDYVLGAILNHRLRLTEYREYQGAGVWSPKEARTGNHVCLLGLGNIGQEVAHSLMAQNFKVSGWSQNPKNIEDVTSFHGDDAWAEAVRDADYIVCLLPLTPHTENILDKRFFARVKKGAYLINVGRGGHLNEDDLLDAIYNGQISGACLDVFRTEPLPDVHPFWRHPKVYITPHSASLTNIEQAATQLLENHRNMQNNKSLNNQVDRTQGY</sequence>
<gene>
    <name evidence="4" type="ORF">MNBD_ALPHA02-1620</name>
</gene>
<dbReference type="AlphaFoldDB" id="A0A3B0QYK2"/>
<dbReference type="GO" id="GO:0004617">
    <property type="term" value="F:phosphoglycerate dehydrogenase activity"/>
    <property type="evidence" value="ECO:0007669"/>
    <property type="project" value="UniProtKB-EC"/>
</dbReference>
<protein>
    <submittedName>
        <fullName evidence="4">D-3-phosphoglycerate dehydrogenase</fullName>
        <ecNumber evidence="4">1.1.1.95</ecNumber>
    </submittedName>
</protein>
<evidence type="ECO:0000259" key="3">
    <source>
        <dbReference type="Pfam" id="PF02826"/>
    </source>
</evidence>
<keyword evidence="1 4" id="KW-0560">Oxidoreductase</keyword>
<reference evidence="4" key="1">
    <citation type="submission" date="2018-06" db="EMBL/GenBank/DDBJ databases">
        <authorList>
            <person name="Zhirakovskaya E."/>
        </authorList>
    </citation>
    <scope>NUCLEOTIDE SEQUENCE</scope>
</reference>
<dbReference type="PROSITE" id="PS00671">
    <property type="entry name" value="D_2_HYDROXYACID_DH_3"/>
    <property type="match status" value="1"/>
</dbReference>
<dbReference type="PANTHER" id="PTHR43333">
    <property type="entry name" value="2-HACID_DH_C DOMAIN-CONTAINING PROTEIN"/>
    <property type="match status" value="1"/>
</dbReference>
<evidence type="ECO:0000256" key="2">
    <source>
        <dbReference type="ARBA" id="ARBA00023027"/>
    </source>
</evidence>
<dbReference type="InterPro" id="IPR036291">
    <property type="entry name" value="NAD(P)-bd_dom_sf"/>
</dbReference>
<keyword evidence="2" id="KW-0520">NAD</keyword>
<dbReference type="Gene3D" id="3.40.50.720">
    <property type="entry name" value="NAD(P)-binding Rossmann-like Domain"/>
    <property type="match status" value="2"/>
</dbReference>
<dbReference type="GO" id="GO:0051287">
    <property type="term" value="F:NAD binding"/>
    <property type="evidence" value="ECO:0007669"/>
    <property type="project" value="InterPro"/>
</dbReference>
<evidence type="ECO:0000256" key="1">
    <source>
        <dbReference type="ARBA" id="ARBA00023002"/>
    </source>
</evidence>
<evidence type="ECO:0000313" key="4">
    <source>
        <dbReference type="EMBL" id="VAV86494.1"/>
    </source>
</evidence>
<name>A0A3B0QYK2_9ZZZZ</name>
<dbReference type="SUPFAM" id="SSF51735">
    <property type="entry name" value="NAD(P)-binding Rossmann-fold domains"/>
    <property type="match status" value="1"/>
</dbReference>
<feature type="domain" description="D-isomer specific 2-hydroxyacid dehydrogenase NAD-binding" evidence="3">
    <location>
        <begin position="102"/>
        <end position="272"/>
    </location>
</feature>
<dbReference type="InterPro" id="IPR006140">
    <property type="entry name" value="D-isomer_DH_NAD-bd"/>
</dbReference>
<accession>A0A3B0QYK2</accession>
<dbReference type="PANTHER" id="PTHR43333:SF1">
    <property type="entry name" value="D-ISOMER SPECIFIC 2-HYDROXYACID DEHYDROGENASE NAD-BINDING DOMAIN-CONTAINING PROTEIN"/>
    <property type="match status" value="1"/>
</dbReference>